<dbReference type="PRINTS" id="PR01868">
    <property type="entry name" value="ABCEFAMILY"/>
</dbReference>
<keyword evidence="4" id="KW-0411">Iron-sulfur</keyword>
<feature type="domain" description="4Fe-4S ferredoxin-type" evidence="5">
    <location>
        <begin position="36"/>
        <end position="65"/>
    </location>
</feature>
<dbReference type="Pfam" id="PF12838">
    <property type="entry name" value="Fer4_7"/>
    <property type="match status" value="1"/>
</dbReference>
<dbReference type="InterPro" id="IPR050572">
    <property type="entry name" value="Fe-S_Ferredoxin"/>
</dbReference>
<evidence type="ECO:0000313" key="7">
    <source>
        <dbReference type="Proteomes" id="UP000178526"/>
    </source>
</evidence>
<dbReference type="PROSITE" id="PS00198">
    <property type="entry name" value="4FE4S_FER_1"/>
    <property type="match status" value="1"/>
</dbReference>
<gene>
    <name evidence="6" type="ORF">A2042_01935</name>
</gene>
<dbReference type="GO" id="GO:0051539">
    <property type="term" value="F:4 iron, 4 sulfur cluster binding"/>
    <property type="evidence" value="ECO:0007669"/>
    <property type="project" value="UniProtKB-KW"/>
</dbReference>
<dbReference type="Proteomes" id="UP000178526">
    <property type="component" value="Unassembled WGS sequence"/>
</dbReference>
<proteinExistence type="predicted"/>
<dbReference type="InterPro" id="IPR013283">
    <property type="entry name" value="RLI1"/>
</dbReference>
<dbReference type="InterPro" id="IPR017896">
    <property type="entry name" value="4Fe4S_Fe-S-bd"/>
</dbReference>
<evidence type="ECO:0000259" key="5">
    <source>
        <dbReference type="PROSITE" id="PS51379"/>
    </source>
</evidence>
<accession>A0A1F7R941</accession>
<dbReference type="InterPro" id="IPR017900">
    <property type="entry name" value="4Fe4S_Fe_S_CS"/>
</dbReference>
<keyword evidence="2" id="KW-0479">Metal-binding</keyword>
<reference evidence="6 7" key="1">
    <citation type="journal article" date="2016" name="Nat. Commun.">
        <title>Thousands of microbial genomes shed light on interconnected biogeochemical processes in an aquifer system.</title>
        <authorList>
            <person name="Anantharaman K."/>
            <person name="Brown C.T."/>
            <person name="Hug L.A."/>
            <person name="Sharon I."/>
            <person name="Castelle C.J."/>
            <person name="Probst A.J."/>
            <person name="Thomas B.C."/>
            <person name="Singh A."/>
            <person name="Wilkins M.J."/>
            <person name="Karaoz U."/>
            <person name="Brodie E.L."/>
            <person name="Williams K.H."/>
            <person name="Hubbard S.S."/>
            <person name="Banfield J.F."/>
        </authorList>
    </citation>
    <scope>NUCLEOTIDE SEQUENCE [LARGE SCALE GENOMIC DNA]</scope>
</reference>
<keyword evidence="3" id="KW-0408">Iron</keyword>
<dbReference type="PROSITE" id="PS51379">
    <property type="entry name" value="4FE4S_FER_2"/>
    <property type="match status" value="2"/>
</dbReference>
<evidence type="ECO:0000313" key="6">
    <source>
        <dbReference type="EMBL" id="OGL38069.1"/>
    </source>
</evidence>
<dbReference type="AlphaFoldDB" id="A0A1F7R941"/>
<evidence type="ECO:0000256" key="1">
    <source>
        <dbReference type="ARBA" id="ARBA00022485"/>
    </source>
</evidence>
<dbReference type="Gene3D" id="3.30.70.20">
    <property type="match status" value="1"/>
</dbReference>
<evidence type="ECO:0000256" key="2">
    <source>
        <dbReference type="ARBA" id="ARBA00022723"/>
    </source>
</evidence>
<evidence type="ECO:0000256" key="3">
    <source>
        <dbReference type="ARBA" id="ARBA00023004"/>
    </source>
</evidence>
<dbReference type="SUPFAM" id="SSF54862">
    <property type="entry name" value="4Fe-4S ferredoxins"/>
    <property type="match status" value="1"/>
</dbReference>
<organism evidence="6 7">
    <name type="scientific">Candidatus Schekmanbacteria bacterium GWA2_38_11</name>
    <dbReference type="NCBI Taxonomy" id="1817876"/>
    <lineage>
        <taxon>Bacteria</taxon>
        <taxon>Candidatus Schekmaniibacteriota</taxon>
    </lineage>
</organism>
<sequence length="68" mass="7815">MKIKINEKTCKGFSECGECVKICPVNIFDKKENRIITIEVNEDECTLCNLCLDKCPVDAIEIEKLYDK</sequence>
<dbReference type="PANTHER" id="PTHR43687:SF5">
    <property type="entry name" value="4FE-4S FERREDOXIN-TYPE DOMAIN-CONTAINING PROTEIN"/>
    <property type="match status" value="1"/>
</dbReference>
<protein>
    <recommendedName>
        <fullName evidence="5">4Fe-4S ferredoxin-type domain-containing protein</fullName>
    </recommendedName>
</protein>
<evidence type="ECO:0000256" key="4">
    <source>
        <dbReference type="ARBA" id="ARBA00023014"/>
    </source>
</evidence>
<keyword evidence="1" id="KW-0004">4Fe-4S</keyword>
<feature type="domain" description="4Fe-4S ferredoxin-type" evidence="5">
    <location>
        <begin position="1"/>
        <end position="33"/>
    </location>
</feature>
<name>A0A1F7R941_9BACT</name>
<dbReference type="PANTHER" id="PTHR43687">
    <property type="entry name" value="ADENYLYLSULFATE REDUCTASE, BETA SUBUNIT"/>
    <property type="match status" value="1"/>
</dbReference>
<dbReference type="GO" id="GO:0046872">
    <property type="term" value="F:metal ion binding"/>
    <property type="evidence" value="ECO:0007669"/>
    <property type="project" value="UniProtKB-KW"/>
</dbReference>
<comment type="caution">
    <text evidence="6">The sequence shown here is derived from an EMBL/GenBank/DDBJ whole genome shotgun (WGS) entry which is preliminary data.</text>
</comment>
<dbReference type="EMBL" id="MGDB01000157">
    <property type="protein sequence ID" value="OGL38069.1"/>
    <property type="molecule type" value="Genomic_DNA"/>
</dbReference>